<organism evidence="2 3">
    <name type="scientific">Arabidopsis arenosa</name>
    <name type="common">Sand rock-cress</name>
    <name type="synonym">Cardaminopsis arenosa</name>
    <dbReference type="NCBI Taxonomy" id="38785"/>
    <lineage>
        <taxon>Eukaryota</taxon>
        <taxon>Viridiplantae</taxon>
        <taxon>Streptophyta</taxon>
        <taxon>Embryophyta</taxon>
        <taxon>Tracheophyta</taxon>
        <taxon>Spermatophyta</taxon>
        <taxon>Magnoliopsida</taxon>
        <taxon>eudicotyledons</taxon>
        <taxon>Gunneridae</taxon>
        <taxon>Pentapetalae</taxon>
        <taxon>rosids</taxon>
        <taxon>malvids</taxon>
        <taxon>Brassicales</taxon>
        <taxon>Brassicaceae</taxon>
        <taxon>Camelineae</taxon>
        <taxon>Arabidopsis</taxon>
    </lineage>
</organism>
<dbReference type="Proteomes" id="UP000682877">
    <property type="component" value="Chromosome 5"/>
</dbReference>
<gene>
    <name evidence="2" type="ORF">AARE701A_LOCUS11950</name>
</gene>
<feature type="compositionally biased region" description="Basic and acidic residues" evidence="1">
    <location>
        <begin position="30"/>
        <end position="42"/>
    </location>
</feature>
<sequence length="122" mass="13587">MLDFAARCQGAGEGFAGYMKDLTRLEKERGIRPSPEIDRNEGPYHIAPNAASVNGEKHSVSTAYVLRVLGLDMLQLDLSCVARNPESRPKMEEVARIIEDVRRCDQSQQNITSSESTYNVSE</sequence>
<proteinExistence type="predicted"/>
<evidence type="ECO:0000313" key="2">
    <source>
        <dbReference type="EMBL" id="CAE6066084.1"/>
    </source>
</evidence>
<dbReference type="EMBL" id="LR999455">
    <property type="protein sequence ID" value="CAE6066084.1"/>
    <property type="molecule type" value="Genomic_DNA"/>
</dbReference>
<accession>A0A8S2AAV6</accession>
<evidence type="ECO:0000256" key="1">
    <source>
        <dbReference type="SAM" id="MobiDB-lite"/>
    </source>
</evidence>
<reference evidence="2" key="1">
    <citation type="submission" date="2021-01" db="EMBL/GenBank/DDBJ databases">
        <authorList>
            <person name="Bezrukov I."/>
        </authorList>
    </citation>
    <scope>NUCLEOTIDE SEQUENCE</scope>
</reference>
<protein>
    <submittedName>
        <fullName evidence="2">Uncharacterized protein</fullName>
    </submittedName>
</protein>
<feature type="region of interest" description="Disordered" evidence="1">
    <location>
        <begin position="30"/>
        <end position="50"/>
    </location>
</feature>
<keyword evidence="3" id="KW-1185">Reference proteome</keyword>
<dbReference type="AlphaFoldDB" id="A0A8S2AAV6"/>
<evidence type="ECO:0000313" key="3">
    <source>
        <dbReference type="Proteomes" id="UP000682877"/>
    </source>
</evidence>
<name>A0A8S2AAV6_ARAAE</name>